<evidence type="ECO:0000256" key="6">
    <source>
        <dbReference type="ARBA" id="ARBA00023136"/>
    </source>
</evidence>
<gene>
    <name evidence="9" type="ORF">HHK36_000096</name>
</gene>
<keyword evidence="4" id="KW-0735">Signal-anchor</keyword>
<dbReference type="OMA" id="YEDSIMR"/>
<dbReference type="InterPro" id="IPR025846">
    <property type="entry name" value="TBL_N"/>
</dbReference>
<evidence type="ECO:0000256" key="4">
    <source>
        <dbReference type="ARBA" id="ARBA00022968"/>
    </source>
</evidence>
<evidence type="ECO:0000256" key="5">
    <source>
        <dbReference type="ARBA" id="ARBA00022989"/>
    </source>
</evidence>
<sequence>MVKEIGFDWNPWSLHKPNHVFVKFAISILLMGLAYRLFSPHSIGFSSVAETTPFVDKTGAPEASIPVESPVSVKVPEIEDQIPQKEKCDIFAGDWVPHPSGPIYTNESCHVMEPHQNCMSNGRPDSGYLYWRWNPRDCELPPFNAERFLELMRHKSWGFIGDSISRNHVQSLLCILSQVEQAVEVYHDEEYRSKRWHFPSYNFTLSVIWSPFLIKSAIFEDINGVSSSETQLHFDKLDKKWTDQYQSFDYMVISGGKWFLKTAIYYENNTIMGCHYCPGKNLTELGVDYAYRKALQLVFNFVMKSSHKISIFLRTATPDHFENGEWFSGGTCKRTVPFKKGEIEMKDVDKVLRNVELEEFEKVASMGSEKGVNLKLLDTTRLSLFRPDGHPGPYRQFHPFAEDENAKVQNDCLHWCLPGPIDSWNDLVMEMVVNG</sequence>
<evidence type="ECO:0008006" key="11">
    <source>
        <dbReference type="Google" id="ProtNLM"/>
    </source>
</evidence>
<dbReference type="InterPro" id="IPR026057">
    <property type="entry name" value="TBL_C"/>
</dbReference>
<evidence type="ECO:0000259" key="7">
    <source>
        <dbReference type="Pfam" id="PF13839"/>
    </source>
</evidence>
<feature type="domain" description="Trichome birefringence-like C-terminal" evidence="7">
    <location>
        <begin position="140"/>
        <end position="431"/>
    </location>
</feature>
<dbReference type="AlphaFoldDB" id="A0A834ZUW6"/>
<reference evidence="9 10" key="1">
    <citation type="submission" date="2020-04" db="EMBL/GenBank/DDBJ databases">
        <title>Plant Genome Project.</title>
        <authorList>
            <person name="Zhang R.-G."/>
        </authorList>
    </citation>
    <scope>NUCLEOTIDE SEQUENCE [LARGE SCALE GENOMIC DNA]</scope>
    <source>
        <strain evidence="9">YNK0</strain>
        <tissue evidence="9">Leaf</tissue>
    </source>
</reference>
<dbReference type="OrthoDB" id="630188at2759"/>
<feature type="domain" description="Trichome birefringence-like N-terminal" evidence="8">
    <location>
        <begin position="86"/>
        <end position="139"/>
    </location>
</feature>
<organism evidence="9 10">
    <name type="scientific">Tetracentron sinense</name>
    <name type="common">Spur-leaf</name>
    <dbReference type="NCBI Taxonomy" id="13715"/>
    <lineage>
        <taxon>Eukaryota</taxon>
        <taxon>Viridiplantae</taxon>
        <taxon>Streptophyta</taxon>
        <taxon>Embryophyta</taxon>
        <taxon>Tracheophyta</taxon>
        <taxon>Spermatophyta</taxon>
        <taxon>Magnoliopsida</taxon>
        <taxon>Trochodendrales</taxon>
        <taxon>Trochodendraceae</taxon>
        <taxon>Tetracentron</taxon>
    </lineage>
</organism>
<proteinExistence type="inferred from homology"/>
<evidence type="ECO:0000256" key="3">
    <source>
        <dbReference type="ARBA" id="ARBA00022692"/>
    </source>
</evidence>
<protein>
    <recommendedName>
        <fullName evidence="11">Trichome birefringence-like N-terminal domain-containing protein</fullName>
    </recommendedName>
</protein>
<dbReference type="GO" id="GO:0016413">
    <property type="term" value="F:O-acetyltransferase activity"/>
    <property type="evidence" value="ECO:0007669"/>
    <property type="project" value="InterPro"/>
</dbReference>
<accession>A0A834ZUW6</accession>
<dbReference type="PANTHER" id="PTHR32285:SF324">
    <property type="entry name" value="PROTEIN TRICHOME BIREFRINGENCE-LIKE 25"/>
    <property type="match status" value="1"/>
</dbReference>
<dbReference type="Pfam" id="PF14416">
    <property type="entry name" value="PMR5N"/>
    <property type="match status" value="1"/>
</dbReference>
<keyword evidence="5" id="KW-1133">Transmembrane helix</keyword>
<evidence type="ECO:0000259" key="8">
    <source>
        <dbReference type="Pfam" id="PF14416"/>
    </source>
</evidence>
<dbReference type="InterPro" id="IPR029962">
    <property type="entry name" value="TBL"/>
</dbReference>
<dbReference type="Pfam" id="PF13839">
    <property type="entry name" value="PC-Esterase"/>
    <property type="match status" value="1"/>
</dbReference>
<evidence type="ECO:0000256" key="1">
    <source>
        <dbReference type="ARBA" id="ARBA00004167"/>
    </source>
</evidence>
<comment type="subcellular location">
    <subcellularLocation>
        <location evidence="1">Membrane</location>
        <topology evidence="1">Single-pass membrane protein</topology>
    </subcellularLocation>
</comment>
<dbReference type="GO" id="GO:0005794">
    <property type="term" value="C:Golgi apparatus"/>
    <property type="evidence" value="ECO:0007669"/>
    <property type="project" value="TreeGrafter"/>
</dbReference>
<evidence type="ECO:0000313" key="9">
    <source>
        <dbReference type="EMBL" id="KAF8412140.1"/>
    </source>
</evidence>
<evidence type="ECO:0000313" key="10">
    <source>
        <dbReference type="Proteomes" id="UP000655225"/>
    </source>
</evidence>
<comment type="similarity">
    <text evidence="2">Belongs to the PC-esterase family. TBL subfamily.</text>
</comment>
<dbReference type="EMBL" id="JABCRI010000001">
    <property type="protein sequence ID" value="KAF8412140.1"/>
    <property type="molecule type" value="Genomic_DNA"/>
</dbReference>
<keyword evidence="3" id="KW-0812">Transmembrane</keyword>
<evidence type="ECO:0000256" key="2">
    <source>
        <dbReference type="ARBA" id="ARBA00007727"/>
    </source>
</evidence>
<dbReference type="Proteomes" id="UP000655225">
    <property type="component" value="Unassembled WGS sequence"/>
</dbReference>
<dbReference type="GO" id="GO:0016020">
    <property type="term" value="C:membrane"/>
    <property type="evidence" value="ECO:0007669"/>
    <property type="project" value="UniProtKB-SubCell"/>
</dbReference>
<keyword evidence="10" id="KW-1185">Reference proteome</keyword>
<comment type="caution">
    <text evidence="9">The sequence shown here is derived from an EMBL/GenBank/DDBJ whole genome shotgun (WGS) entry which is preliminary data.</text>
</comment>
<name>A0A834ZUW6_TETSI</name>
<keyword evidence="6" id="KW-0472">Membrane</keyword>
<dbReference type="PANTHER" id="PTHR32285">
    <property type="entry name" value="PROTEIN TRICHOME BIREFRINGENCE-LIKE 9-RELATED"/>
    <property type="match status" value="1"/>
</dbReference>